<accession>A0ABT8JYD9</accession>
<organism evidence="4 5">
    <name type="scientific">Arthrobacter burdickii</name>
    <dbReference type="NCBI Taxonomy" id="3035920"/>
    <lineage>
        <taxon>Bacteria</taxon>
        <taxon>Bacillati</taxon>
        <taxon>Actinomycetota</taxon>
        <taxon>Actinomycetes</taxon>
        <taxon>Micrococcales</taxon>
        <taxon>Micrococcaceae</taxon>
        <taxon>Arthrobacter</taxon>
    </lineage>
</organism>
<sequence length="355" mass="39140">MPQLEPDLPGDYAAALTALKTLVREAQHRAQRVVNTAMIELYWNIGRSILDRQADEPWGSRVLERLAKDLKAEFPHMRGFSRTNLYNMRAFAAAWDASEPIVQTPSGQLSWSHNVTLLTKIDDHEVRTWYASRAAQHGWSVAVLEHQISTNLHARAGAAPNNLEARLPGVGTDLAREVAKDPLVLDFLGLTEEAQEHAIEEAMTLRMAQTLAEFGPGFAFVGRQHHLSIDGDDFYIDLLLYHVPSDRYVVVELKAGKFKPENLGQLNFYVAAVNDTMRLPRQAPTVGILVCGSKSERVVRYALEGSTQPLAVTSYTYEALPADEQATLPSPAAITAALEHENSDATDAPTPAPAQ</sequence>
<protein>
    <submittedName>
        <fullName evidence="4">PDDEXK nuclease domain-containing protein</fullName>
    </submittedName>
</protein>
<proteinExistence type="predicted"/>
<feature type="domain" description="YhcG N-terminal" evidence="3">
    <location>
        <begin position="19"/>
        <end position="155"/>
    </location>
</feature>
<reference evidence="4" key="1">
    <citation type="submission" date="2023-06" db="EMBL/GenBank/DDBJ databases">
        <title>MT1 and MT2 Draft Genomes of Novel Species.</title>
        <authorList>
            <person name="Venkateswaran K."/>
        </authorList>
    </citation>
    <scope>NUCLEOTIDE SEQUENCE</scope>
    <source>
        <strain evidence="4">IIF3SC-B10</strain>
    </source>
</reference>
<comment type="caution">
    <text evidence="4">The sequence shown here is derived from an EMBL/GenBank/DDBJ whole genome shotgun (WGS) entry which is preliminary data.</text>
</comment>
<gene>
    <name evidence="4" type="ORF">P5G52_04310</name>
</gene>
<dbReference type="Pfam" id="PF06250">
    <property type="entry name" value="YhcG_C"/>
    <property type="match status" value="1"/>
</dbReference>
<dbReference type="InterPro" id="IPR011856">
    <property type="entry name" value="tRNA_endonuc-like_dom_sf"/>
</dbReference>
<dbReference type="EMBL" id="JAROCG010000001">
    <property type="protein sequence ID" value="MDN4610084.1"/>
    <property type="molecule type" value="Genomic_DNA"/>
</dbReference>
<dbReference type="PANTHER" id="PTHR30547">
    <property type="entry name" value="UNCHARACTERIZED PROTEIN YHCG-RELATED"/>
    <property type="match status" value="1"/>
</dbReference>
<evidence type="ECO:0000256" key="1">
    <source>
        <dbReference type="SAM" id="MobiDB-lite"/>
    </source>
</evidence>
<dbReference type="InterPro" id="IPR009362">
    <property type="entry name" value="YhcG_C"/>
</dbReference>
<dbReference type="PANTHER" id="PTHR30547:SF5">
    <property type="entry name" value="NUCLEASE YHCG-RELATED"/>
    <property type="match status" value="1"/>
</dbReference>
<dbReference type="Gene3D" id="3.40.1350.10">
    <property type="match status" value="1"/>
</dbReference>
<evidence type="ECO:0000259" key="2">
    <source>
        <dbReference type="Pfam" id="PF06250"/>
    </source>
</evidence>
<evidence type="ECO:0000259" key="3">
    <source>
        <dbReference type="Pfam" id="PF17761"/>
    </source>
</evidence>
<evidence type="ECO:0000313" key="4">
    <source>
        <dbReference type="EMBL" id="MDN4610084.1"/>
    </source>
</evidence>
<feature type="region of interest" description="Disordered" evidence="1">
    <location>
        <begin position="335"/>
        <end position="355"/>
    </location>
</feature>
<dbReference type="Proteomes" id="UP001174209">
    <property type="component" value="Unassembled WGS sequence"/>
</dbReference>
<dbReference type="InterPro" id="IPR053148">
    <property type="entry name" value="PD-DEXK-like_domain"/>
</dbReference>
<keyword evidence="5" id="KW-1185">Reference proteome</keyword>
<name>A0ABT8JYD9_9MICC</name>
<evidence type="ECO:0000313" key="5">
    <source>
        <dbReference type="Proteomes" id="UP001174209"/>
    </source>
</evidence>
<feature type="domain" description="YhcG PDDEXK nuclease" evidence="2">
    <location>
        <begin position="177"/>
        <end position="318"/>
    </location>
</feature>
<dbReference type="Pfam" id="PF17761">
    <property type="entry name" value="DUF1016_N"/>
    <property type="match status" value="1"/>
</dbReference>
<dbReference type="RefSeq" id="WP_301225002.1">
    <property type="nucleotide sequence ID" value="NZ_JAROCG010000001.1"/>
</dbReference>
<dbReference type="InterPro" id="IPR041527">
    <property type="entry name" value="YhcG_N"/>
</dbReference>